<organism evidence="1 2">
    <name type="scientific">Sphaerisporangium album</name>
    <dbReference type="NCBI Taxonomy" id="509200"/>
    <lineage>
        <taxon>Bacteria</taxon>
        <taxon>Bacillati</taxon>
        <taxon>Actinomycetota</taxon>
        <taxon>Actinomycetes</taxon>
        <taxon>Streptosporangiales</taxon>
        <taxon>Streptosporangiaceae</taxon>
        <taxon>Sphaerisporangium</taxon>
    </lineage>
</organism>
<evidence type="ECO:0000313" key="2">
    <source>
        <dbReference type="Proteomes" id="UP000253094"/>
    </source>
</evidence>
<name>A0A367ESM2_9ACTN</name>
<protein>
    <submittedName>
        <fullName evidence="1">Uncharacterized protein</fullName>
    </submittedName>
</protein>
<gene>
    <name evidence="1" type="ORF">DQ384_36485</name>
</gene>
<dbReference type="EMBL" id="QOIL01000030">
    <property type="protein sequence ID" value="RCG21116.1"/>
    <property type="molecule type" value="Genomic_DNA"/>
</dbReference>
<evidence type="ECO:0000313" key="1">
    <source>
        <dbReference type="EMBL" id="RCG21116.1"/>
    </source>
</evidence>
<dbReference type="RefSeq" id="WP_114033453.1">
    <property type="nucleotide sequence ID" value="NZ_QOIL01000030.1"/>
</dbReference>
<dbReference type="Proteomes" id="UP000253094">
    <property type="component" value="Unassembled WGS sequence"/>
</dbReference>
<proteinExistence type="predicted"/>
<comment type="caution">
    <text evidence="1">The sequence shown here is derived from an EMBL/GenBank/DDBJ whole genome shotgun (WGS) entry which is preliminary data.</text>
</comment>
<reference evidence="1 2" key="1">
    <citation type="submission" date="2018-06" db="EMBL/GenBank/DDBJ databases">
        <title>Sphaerisporangium craniellae sp. nov., isolated from a marine sponge in the South China Sea.</title>
        <authorList>
            <person name="Li L."/>
        </authorList>
    </citation>
    <scope>NUCLEOTIDE SEQUENCE [LARGE SCALE GENOMIC DNA]</scope>
    <source>
        <strain evidence="1 2">CCTCC AA 208026</strain>
    </source>
</reference>
<accession>A0A367ESM2</accession>
<keyword evidence="2" id="KW-1185">Reference proteome</keyword>
<dbReference type="AlphaFoldDB" id="A0A367ESM2"/>
<sequence length="306" mass="33987">MTYWADTAYAIEIDCPNSWRLTITGENADLGLPENIAALDLVTITRVKGGNSAPVSQKTINANYLNRIVIYVRSEYDRIPALDTHDRSPAHNLIALLSQRISWIDPYRSRQDLDLRQTINDMTPEQAAEARSRLYTYNRRLAHDILDLLLKGKATVPGDTDWLPHTSREALSLLRDGHGDWLDYTPLGDALAFRATGQSNPSPAPATMEQQYAPILQVLKDAAIPAFVKDLGGGYNVIHIPCDGWDLNIGSIDGELPPEYRTVSGLDVCRQTGSGSTLVSEKVIPRYDLRGVVAYVRSELDRVPTF</sequence>